<dbReference type="RefSeq" id="WP_080774562.1">
    <property type="nucleotide sequence ID" value="NZ_CP010341.1"/>
</dbReference>
<dbReference type="EMBL" id="LM676424">
    <property type="protein sequence ID" value="CEP26755.1"/>
    <property type="molecule type" value="Genomic_DNA"/>
</dbReference>
<feature type="transmembrane region" description="Helical" evidence="7">
    <location>
        <begin position="248"/>
        <end position="267"/>
    </location>
</feature>
<dbReference type="CDD" id="cd06261">
    <property type="entry name" value="TM_PBP2"/>
    <property type="match status" value="1"/>
</dbReference>
<evidence type="ECO:0000256" key="7">
    <source>
        <dbReference type="RuleBase" id="RU363032"/>
    </source>
</evidence>
<evidence type="ECO:0000256" key="3">
    <source>
        <dbReference type="ARBA" id="ARBA00022475"/>
    </source>
</evidence>
<feature type="transmembrane region" description="Helical" evidence="7">
    <location>
        <begin position="119"/>
        <end position="140"/>
    </location>
</feature>
<evidence type="ECO:0000256" key="2">
    <source>
        <dbReference type="ARBA" id="ARBA00022448"/>
    </source>
</evidence>
<dbReference type="AlphaFoldDB" id="A0A0B7NSD7"/>
<dbReference type="SUPFAM" id="SSF161098">
    <property type="entry name" value="MetI-like"/>
    <property type="match status" value="1"/>
</dbReference>
<dbReference type="PANTHER" id="PTHR30151:SF0">
    <property type="entry name" value="ABC TRANSPORTER PERMEASE PROTEIN MJ0413-RELATED"/>
    <property type="match status" value="1"/>
</dbReference>
<dbReference type="GO" id="GO:0005886">
    <property type="term" value="C:plasma membrane"/>
    <property type="evidence" value="ECO:0007669"/>
    <property type="project" value="UniProtKB-SubCell"/>
</dbReference>
<reference evidence="10" key="1">
    <citation type="submission" date="2014-08" db="EMBL/GenBank/DDBJ databases">
        <authorList>
            <person name="Falentin Helene"/>
        </authorList>
    </citation>
    <scope>NUCLEOTIDE SEQUENCE</scope>
</reference>
<comment type="similarity">
    <text evidence="7">Belongs to the binding-protein-dependent transport system permease family.</text>
</comment>
<feature type="region of interest" description="Disordered" evidence="8">
    <location>
        <begin position="1"/>
        <end position="61"/>
    </location>
</feature>
<evidence type="ECO:0000256" key="5">
    <source>
        <dbReference type="ARBA" id="ARBA00022989"/>
    </source>
</evidence>
<proteinExistence type="inferred from homology"/>
<evidence type="ECO:0000256" key="8">
    <source>
        <dbReference type="SAM" id="MobiDB-lite"/>
    </source>
</evidence>
<keyword evidence="3" id="KW-1003">Cell membrane</keyword>
<evidence type="ECO:0000259" key="9">
    <source>
        <dbReference type="PROSITE" id="PS50928"/>
    </source>
</evidence>
<feature type="transmembrane region" description="Helical" evidence="7">
    <location>
        <begin position="190"/>
        <end position="210"/>
    </location>
</feature>
<evidence type="ECO:0000256" key="4">
    <source>
        <dbReference type="ARBA" id="ARBA00022692"/>
    </source>
</evidence>
<protein>
    <submittedName>
        <fullName evidence="10">Binding-protein-dependent transport systems inner membrane component</fullName>
    </submittedName>
</protein>
<dbReference type="PANTHER" id="PTHR30151">
    <property type="entry name" value="ALKANE SULFONATE ABC TRANSPORTER-RELATED, MEMBRANE SUBUNIT"/>
    <property type="match status" value="1"/>
</dbReference>
<feature type="compositionally biased region" description="Low complexity" evidence="8">
    <location>
        <begin position="24"/>
        <end position="39"/>
    </location>
</feature>
<gene>
    <name evidence="10" type="ORF">PFCIRM138_09740</name>
</gene>
<dbReference type="KEGG" id="pfre:RM25_2200"/>
<dbReference type="Gene3D" id="1.10.3720.10">
    <property type="entry name" value="MetI-like"/>
    <property type="match status" value="1"/>
</dbReference>
<dbReference type="PROSITE" id="PS50928">
    <property type="entry name" value="ABC_TM1"/>
    <property type="match status" value="1"/>
</dbReference>
<organism evidence="10">
    <name type="scientific">Propionibacterium freudenreichii subsp. freudenreichii</name>
    <dbReference type="NCBI Taxonomy" id="66712"/>
    <lineage>
        <taxon>Bacteria</taxon>
        <taxon>Bacillati</taxon>
        <taxon>Actinomycetota</taxon>
        <taxon>Actinomycetes</taxon>
        <taxon>Propionibacteriales</taxon>
        <taxon>Propionibacteriaceae</taxon>
        <taxon>Propionibacterium</taxon>
    </lineage>
</organism>
<evidence type="ECO:0000313" key="10">
    <source>
        <dbReference type="EMBL" id="CEP26755.1"/>
    </source>
</evidence>
<keyword evidence="5 7" id="KW-1133">Transmembrane helix</keyword>
<keyword evidence="4 7" id="KW-0812">Transmembrane</keyword>
<name>A0A0B7NSD7_PROFF</name>
<evidence type="ECO:0000256" key="1">
    <source>
        <dbReference type="ARBA" id="ARBA00004651"/>
    </source>
</evidence>
<dbReference type="GO" id="GO:0055085">
    <property type="term" value="P:transmembrane transport"/>
    <property type="evidence" value="ECO:0007669"/>
    <property type="project" value="InterPro"/>
</dbReference>
<evidence type="ECO:0000256" key="6">
    <source>
        <dbReference type="ARBA" id="ARBA00023136"/>
    </source>
</evidence>
<feature type="transmembrane region" description="Helical" evidence="7">
    <location>
        <begin position="88"/>
        <end position="107"/>
    </location>
</feature>
<dbReference type="Pfam" id="PF00528">
    <property type="entry name" value="BPD_transp_1"/>
    <property type="match status" value="1"/>
</dbReference>
<dbReference type="PATRIC" id="fig|66712.6.peg.2251"/>
<dbReference type="InterPro" id="IPR000515">
    <property type="entry name" value="MetI-like"/>
</dbReference>
<feature type="transmembrane region" description="Helical" evidence="7">
    <location>
        <begin position="302"/>
        <end position="321"/>
    </location>
</feature>
<feature type="domain" description="ABC transmembrane type-1" evidence="9">
    <location>
        <begin position="140"/>
        <end position="320"/>
    </location>
</feature>
<comment type="subcellular location">
    <subcellularLocation>
        <location evidence="1 7">Cell membrane</location>
        <topology evidence="1 7">Multi-pass membrane protein</topology>
    </subcellularLocation>
</comment>
<sequence>MSSQVTTRALTPVEGELLGELADPGSPGASRAAASRPGATTEGDASAGTTASSDVPPRRTGIRALLDGGPRGFIRGLTRPGALGRHRALILGTAGIVALGAVWQTAVGLRILNPEIVPGVGATLAELVRLVGLPGFYVTLGQTLLSAGVGLVLALVIAVPVGLALASSAWLRRLLNATIDALRPIPPIVLLPLAILAIGGGLGFKVTLVLQGALWPLLLQTSYGLRAVDPLQTDVAASFRIDPLRRLFLFRIPAAAPVIFSGLRLAASTAFGVSVMTELVGGERGLGSILAIAQSGNNVPRVYAITIITGLVGLAIAFFFGRLERLLLPWQEATR</sequence>
<keyword evidence="6 7" id="KW-0472">Membrane</keyword>
<accession>A0A0B7NSD7</accession>
<feature type="transmembrane region" description="Helical" evidence="7">
    <location>
        <begin position="147"/>
        <end position="170"/>
    </location>
</feature>
<dbReference type="InterPro" id="IPR035906">
    <property type="entry name" value="MetI-like_sf"/>
</dbReference>
<keyword evidence="2 7" id="KW-0813">Transport</keyword>